<dbReference type="InterPro" id="IPR012334">
    <property type="entry name" value="Pectin_lyas_fold"/>
</dbReference>
<dbReference type="GO" id="GO:0042545">
    <property type="term" value="P:cell wall modification"/>
    <property type="evidence" value="ECO:0007669"/>
    <property type="project" value="UniProtKB-UniRule"/>
</dbReference>
<dbReference type="InterPro" id="IPR000070">
    <property type="entry name" value="Pectinesterase_cat"/>
</dbReference>
<keyword evidence="7" id="KW-1185">Reference proteome</keyword>
<evidence type="ECO:0000256" key="2">
    <source>
        <dbReference type="ARBA" id="ARBA00022801"/>
    </source>
</evidence>
<keyword evidence="4" id="KW-0134">Cell wall</keyword>
<sequence>MYIPVIAFLLLQSLLATVSAQPPNLTVALDGTGDYRSITKAVGAIPNNSPNLFRMYIKAGVYNENVVIPAKKRIIILSRDVMDKTKIVSTRSWKISGHGIGESVIFIVNNASPEGEQVVALRMAGNFIAGLRCSIEGFQDTLYANHGSCHFFYNCDIFGTIDFVFSVASLVIQNSIIHVR</sequence>
<dbReference type="Proteomes" id="UP001281410">
    <property type="component" value="Unassembled WGS sequence"/>
</dbReference>
<evidence type="ECO:0000313" key="7">
    <source>
        <dbReference type="Proteomes" id="UP001281410"/>
    </source>
</evidence>
<dbReference type="PANTHER" id="PTHR31707">
    <property type="entry name" value="PECTINESTERASE"/>
    <property type="match status" value="1"/>
</dbReference>
<gene>
    <name evidence="6" type="ORF">Dsin_021990</name>
</gene>
<evidence type="ECO:0000256" key="4">
    <source>
        <dbReference type="RuleBase" id="RU000589"/>
    </source>
</evidence>
<feature type="domain" description="Pectinesterase catalytic" evidence="5">
    <location>
        <begin position="24"/>
        <end position="180"/>
    </location>
</feature>
<keyword evidence="4" id="KW-0964">Secreted</keyword>
<dbReference type="Gene3D" id="2.160.20.10">
    <property type="entry name" value="Single-stranded right-handed beta-helix, Pectin lyase-like"/>
    <property type="match status" value="1"/>
</dbReference>
<feature type="chain" id="PRO_5041779330" description="Pectinesterase" evidence="4">
    <location>
        <begin position="21"/>
        <end position="180"/>
    </location>
</feature>
<comment type="function">
    <text evidence="4">Acts in the modification of cell walls via demethylesterification of cell wall pectin.</text>
</comment>
<evidence type="ECO:0000256" key="1">
    <source>
        <dbReference type="ARBA" id="ARBA00005184"/>
    </source>
</evidence>
<dbReference type="GO" id="GO:0030599">
    <property type="term" value="F:pectinesterase activity"/>
    <property type="evidence" value="ECO:0007669"/>
    <property type="project" value="UniProtKB-UniRule"/>
</dbReference>
<comment type="pathway">
    <text evidence="1 4">Glycan metabolism; pectin degradation; 2-dehydro-3-deoxy-D-gluconate from pectin: step 1/5.</text>
</comment>
<name>A0AAE0A157_9ROSI</name>
<dbReference type="AlphaFoldDB" id="A0AAE0A157"/>
<evidence type="ECO:0000256" key="3">
    <source>
        <dbReference type="ARBA" id="ARBA00023085"/>
    </source>
</evidence>
<dbReference type="SUPFAM" id="SSF51126">
    <property type="entry name" value="Pectin lyase-like"/>
    <property type="match status" value="1"/>
</dbReference>
<feature type="signal peptide" evidence="4">
    <location>
        <begin position="1"/>
        <end position="20"/>
    </location>
</feature>
<reference evidence="6" key="1">
    <citation type="journal article" date="2023" name="Plant J.">
        <title>Genome sequences and population genomics provide insights into the demographic history, inbreeding, and mutation load of two 'living fossil' tree species of Dipteronia.</title>
        <authorList>
            <person name="Feng Y."/>
            <person name="Comes H.P."/>
            <person name="Chen J."/>
            <person name="Zhu S."/>
            <person name="Lu R."/>
            <person name="Zhang X."/>
            <person name="Li P."/>
            <person name="Qiu J."/>
            <person name="Olsen K.M."/>
            <person name="Qiu Y."/>
        </authorList>
    </citation>
    <scope>NUCLEOTIDE SEQUENCE</scope>
    <source>
        <strain evidence="6">NBL</strain>
    </source>
</reference>
<proteinExistence type="predicted"/>
<organism evidence="6 7">
    <name type="scientific">Dipteronia sinensis</name>
    <dbReference type="NCBI Taxonomy" id="43782"/>
    <lineage>
        <taxon>Eukaryota</taxon>
        <taxon>Viridiplantae</taxon>
        <taxon>Streptophyta</taxon>
        <taxon>Embryophyta</taxon>
        <taxon>Tracheophyta</taxon>
        <taxon>Spermatophyta</taxon>
        <taxon>Magnoliopsida</taxon>
        <taxon>eudicotyledons</taxon>
        <taxon>Gunneridae</taxon>
        <taxon>Pentapetalae</taxon>
        <taxon>rosids</taxon>
        <taxon>malvids</taxon>
        <taxon>Sapindales</taxon>
        <taxon>Sapindaceae</taxon>
        <taxon>Hippocastanoideae</taxon>
        <taxon>Acereae</taxon>
        <taxon>Dipteronia</taxon>
    </lineage>
</organism>
<dbReference type="InterPro" id="IPR018040">
    <property type="entry name" value="Pectinesterase_Tyr_AS"/>
</dbReference>
<evidence type="ECO:0000259" key="5">
    <source>
        <dbReference type="Pfam" id="PF01095"/>
    </source>
</evidence>
<comment type="subcellular location">
    <subcellularLocation>
        <location evidence="4">Secreted</location>
        <location evidence="4">Cell wall</location>
    </subcellularLocation>
</comment>
<dbReference type="Pfam" id="PF01095">
    <property type="entry name" value="Pectinesterase"/>
    <property type="match status" value="1"/>
</dbReference>
<dbReference type="PROSITE" id="PS00800">
    <property type="entry name" value="PECTINESTERASE_1"/>
    <property type="match status" value="1"/>
</dbReference>
<dbReference type="EMBL" id="JANJYJ010000007">
    <property type="protein sequence ID" value="KAK3198575.1"/>
    <property type="molecule type" value="Genomic_DNA"/>
</dbReference>
<keyword evidence="4" id="KW-0732">Signal</keyword>
<keyword evidence="2 4" id="KW-0378">Hydrolase</keyword>
<dbReference type="InterPro" id="IPR011050">
    <property type="entry name" value="Pectin_lyase_fold/virulence"/>
</dbReference>
<comment type="caution">
    <text evidence="6">The sequence shown here is derived from an EMBL/GenBank/DDBJ whole genome shotgun (WGS) entry which is preliminary data.</text>
</comment>
<accession>A0AAE0A157</accession>
<protein>
    <recommendedName>
        <fullName evidence="4">Pectinesterase</fullName>
        <ecNumber evidence="4">3.1.1.11</ecNumber>
    </recommendedName>
</protein>
<keyword evidence="4" id="KW-0961">Cell wall biogenesis/degradation</keyword>
<keyword evidence="3 4" id="KW-0063">Aspartyl esterase</keyword>
<evidence type="ECO:0000313" key="6">
    <source>
        <dbReference type="EMBL" id="KAK3198575.1"/>
    </source>
</evidence>
<dbReference type="GO" id="GO:0045490">
    <property type="term" value="P:pectin catabolic process"/>
    <property type="evidence" value="ECO:0007669"/>
    <property type="project" value="UniProtKB-UniRule"/>
</dbReference>
<comment type="catalytic activity">
    <reaction evidence="4">
        <text>[(1-&gt;4)-alpha-D-galacturonosyl methyl ester](n) + n H2O = [(1-&gt;4)-alpha-D-galacturonosyl](n) + n methanol + n H(+)</text>
        <dbReference type="Rhea" id="RHEA:22380"/>
        <dbReference type="Rhea" id="RHEA-COMP:14570"/>
        <dbReference type="Rhea" id="RHEA-COMP:14573"/>
        <dbReference type="ChEBI" id="CHEBI:15377"/>
        <dbReference type="ChEBI" id="CHEBI:15378"/>
        <dbReference type="ChEBI" id="CHEBI:17790"/>
        <dbReference type="ChEBI" id="CHEBI:140522"/>
        <dbReference type="ChEBI" id="CHEBI:140523"/>
        <dbReference type="EC" id="3.1.1.11"/>
    </reaction>
</comment>
<dbReference type="EC" id="3.1.1.11" evidence="4"/>